<dbReference type="AlphaFoldDB" id="A0A062II71"/>
<evidence type="ECO:0000313" key="2">
    <source>
        <dbReference type="Proteomes" id="UP000027327"/>
    </source>
</evidence>
<protein>
    <recommendedName>
        <fullName evidence="3">ApeA N-terminal domain-containing protein</fullName>
    </recommendedName>
</protein>
<comment type="caution">
    <text evidence="1">The sequence shown here is derived from an EMBL/GenBank/DDBJ whole genome shotgun (WGS) entry which is preliminary data.</text>
</comment>
<reference evidence="1 2" key="1">
    <citation type="submission" date="2014-04" db="EMBL/GenBank/DDBJ databases">
        <title>Comparative genomics and transcriptomics to identify genetic mechanisms underlying the emergence of carbapenem resistant Acinetobacter baumannii (CRAb).</title>
        <authorList>
            <person name="Harris A.D."/>
            <person name="Johnson K.J."/>
            <person name="George J."/>
            <person name="Nadendla S."/>
            <person name="Daugherty S.C."/>
            <person name="Parankush S."/>
            <person name="Sadzewicz L."/>
            <person name="Tallon L."/>
            <person name="Sengamalay N."/>
            <person name="Hazen T.H."/>
            <person name="Rasko D.A."/>
        </authorList>
    </citation>
    <scope>NUCLEOTIDE SEQUENCE [LARGE SCALE GENOMIC DNA]</scope>
    <source>
        <strain evidence="1 2">21072</strain>
    </source>
</reference>
<organism evidence="1 2">
    <name type="scientific">Acinetobacter baumannii 21072</name>
    <dbReference type="NCBI Taxonomy" id="1310697"/>
    <lineage>
        <taxon>Bacteria</taxon>
        <taxon>Pseudomonadati</taxon>
        <taxon>Pseudomonadota</taxon>
        <taxon>Gammaproteobacteria</taxon>
        <taxon>Moraxellales</taxon>
        <taxon>Moraxellaceae</taxon>
        <taxon>Acinetobacter</taxon>
        <taxon>Acinetobacter calcoaceticus/baumannii complex</taxon>
    </lineage>
</organism>
<sequence>MYRANFTWESLLTHFPTINNKIAEPEEFVNQNSKIDIRRGENFEILFELETENLRTSSHIFEGDRKQGEVYYNESEILILDEDSETETKLHKLNLTKGEQVSFSVNPSYPNKKKFVGIVNKIETKISQREASYCLDWIVNLEFDEFITKNCLMKCFSNYMEFDFEFKDTITIGDPLYVTRRSCFFLNISGIKIIIGVLNDNLSEVDKNFKPGFIYYSSDVSEDFRMKFIEGLSFLFGRKITSIGSSSFTADNFLVKYTAVSPYIISETIFKQSSNPPASYIKTNEQGHREFDYSFMENFIEKFICSYDSLKLQHVFWMYWHAFYSPIHTRAGNFGAIIEFMLSQVGVEKSLIHKSTFKPFRIKLLAGFRAFCEENQIVDPEIIKIFENKINDLNKLPIAKTTEKGFIKLGLVMSSFEKLLWKRRHDSAHGNEGDGDLIKLVREVNAILSLCNRTLLKSLDISDNYIDYYNFDYPIKNINDPLESESFET</sequence>
<dbReference type="PATRIC" id="fig|1310697.3.peg.2615"/>
<evidence type="ECO:0000313" key="1">
    <source>
        <dbReference type="EMBL" id="KCY17618.1"/>
    </source>
</evidence>
<dbReference type="RefSeq" id="WP_032037023.1">
    <property type="nucleotide sequence ID" value="NZ_JMOD01000053.1"/>
</dbReference>
<evidence type="ECO:0008006" key="3">
    <source>
        <dbReference type="Google" id="ProtNLM"/>
    </source>
</evidence>
<proteinExistence type="predicted"/>
<gene>
    <name evidence="1" type="ORF">J596_2724</name>
</gene>
<accession>A0A062II71</accession>
<dbReference type="Proteomes" id="UP000027327">
    <property type="component" value="Unassembled WGS sequence"/>
</dbReference>
<name>A0A062II71_ACIBA</name>
<dbReference type="EMBL" id="JMOD01000053">
    <property type="protein sequence ID" value="KCY17618.1"/>
    <property type="molecule type" value="Genomic_DNA"/>
</dbReference>